<organism evidence="2 3">
    <name type="scientific">Ataeniobius toweri</name>
    <dbReference type="NCBI Taxonomy" id="208326"/>
    <lineage>
        <taxon>Eukaryota</taxon>
        <taxon>Metazoa</taxon>
        <taxon>Chordata</taxon>
        <taxon>Craniata</taxon>
        <taxon>Vertebrata</taxon>
        <taxon>Euteleostomi</taxon>
        <taxon>Actinopterygii</taxon>
        <taxon>Neopterygii</taxon>
        <taxon>Teleostei</taxon>
        <taxon>Neoteleostei</taxon>
        <taxon>Acanthomorphata</taxon>
        <taxon>Ovalentaria</taxon>
        <taxon>Atherinomorphae</taxon>
        <taxon>Cyprinodontiformes</taxon>
        <taxon>Goodeidae</taxon>
        <taxon>Ataeniobius</taxon>
    </lineage>
</organism>
<reference evidence="2 3" key="1">
    <citation type="submission" date="2021-07" db="EMBL/GenBank/DDBJ databases">
        <authorList>
            <person name="Palmer J.M."/>
        </authorList>
    </citation>
    <scope>NUCLEOTIDE SEQUENCE [LARGE SCALE GENOMIC DNA]</scope>
    <source>
        <strain evidence="2 3">AT_MEX2019</strain>
        <tissue evidence="2">Muscle</tissue>
    </source>
</reference>
<name>A0ABU7BHY6_9TELE</name>
<gene>
    <name evidence="2" type="ORF">ATANTOWER_012809</name>
</gene>
<accession>A0ABU7BHY6</accession>
<evidence type="ECO:0000313" key="3">
    <source>
        <dbReference type="Proteomes" id="UP001345963"/>
    </source>
</evidence>
<keyword evidence="1" id="KW-0548">Nucleotidyltransferase</keyword>
<dbReference type="SUPFAM" id="SSF56784">
    <property type="entry name" value="HAD-like"/>
    <property type="match status" value="1"/>
</dbReference>
<keyword evidence="1" id="KW-0808">Transferase</keyword>
<dbReference type="PANTHER" id="PTHR21485">
    <property type="entry name" value="HAD SUPERFAMILY MEMBERS CMAS AND KDSC"/>
    <property type="match status" value="1"/>
</dbReference>
<dbReference type="InterPro" id="IPR023214">
    <property type="entry name" value="HAD_sf"/>
</dbReference>
<dbReference type="InterPro" id="IPR050793">
    <property type="entry name" value="CMP-NeuNAc_synthase"/>
</dbReference>
<proteinExistence type="predicted"/>
<dbReference type="Gene3D" id="3.40.50.1000">
    <property type="entry name" value="HAD superfamily/HAD-like"/>
    <property type="match status" value="1"/>
</dbReference>
<protein>
    <submittedName>
        <fullName evidence="2">Uncharacterized protein</fullName>
    </submittedName>
</protein>
<evidence type="ECO:0000256" key="1">
    <source>
        <dbReference type="ARBA" id="ARBA00022695"/>
    </source>
</evidence>
<keyword evidence="3" id="KW-1185">Reference proteome</keyword>
<comment type="caution">
    <text evidence="2">The sequence shown here is derived from an EMBL/GenBank/DDBJ whole genome shotgun (WGS) entry which is preliminary data.</text>
</comment>
<dbReference type="InterPro" id="IPR036412">
    <property type="entry name" value="HAD-like_sf"/>
</dbReference>
<dbReference type="PANTHER" id="PTHR21485:SF3">
    <property type="entry name" value="N-ACYLNEURAMINATE CYTIDYLYLTRANSFERASE"/>
    <property type="match status" value="1"/>
</dbReference>
<sequence length="72" mass="7913">MGNDRADATCLNLAGLSAVPADALKDGANAAKYTCRQAAWMGAVREFAEHVLLQTEKAKTQMKQDWIDRNNF</sequence>
<dbReference type="Proteomes" id="UP001345963">
    <property type="component" value="Unassembled WGS sequence"/>
</dbReference>
<dbReference type="EMBL" id="JAHUTI010051885">
    <property type="protein sequence ID" value="MED6249344.1"/>
    <property type="molecule type" value="Genomic_DNA"/>
</dbReference>
<evidence type="ECO:0000313" key="2">
    <source>
        <dbReference type="EMBL" id="MED6249344.1"/>
    </source>
</evidence>